<proteinExistence type="predicted"/>
<evidence type="ECO:0000313" key="2">
    <source>
        <dbReference type="Proteomes" id="UP001165363"/>
    </source>
</evidence>
<dbReference type="Proteomes" id="UP001165363">
    <property type="component" value="Unassembled WGS sequence"/>
</dbReference>
<reference evidence="1" key="1">
    <citation type="submission" date="2022-05" db="EMBL/GenBank/DDBJ databases">
        <authorList>
            <person name="Jo J.-H."/>
            <person name="Im W.-T."/>
        </authorList>
    </citation>
    <scope>NUCLEOTIDE SEQUENCE</scope>
    <source>
        <strain evidence="1">SE158</strain>
    </source>
</reference>
<evidence type="ECO:0000313" key="1">
    <source>
        <dbReference type="EMBL" id="MCL6684309.1"/>
    </source>
</evidence>
<organism evidence="1 2">
    <name type="scientific">Sphingomonas alba</name>
    <dbReference type="NCBI Taxonomy" id="2908208"/>
    <lineage>
        <taxon>Bacteria</taxon>
        <taxon>Pseudomonadati</taxon>
        <taxon>Pseudomonadota</taxon>
        <taxon>Alphaproteobacteria</taxon>
        <taxon>Sphingomonadales</taxon>
        <taxon>Sphingomonadaceae</taxon>
        <taxon>Sphingomonas</taxon>
    </lineage>
</organism>
<keyword evidence="2" id="KW-1185">Reference proteome</keyword>
<dbReference type="EMBL" id="JAMGBD010000002">
    <property type="protein sequence ID" value="MCL6684309.1"/>
    <property type="molecule type" value="Genomic_DNA"/>
</dbReference>
<gene>
    <name evidence="1" type="ORF">LZ536_10405</name>
</gene>
<sequence length="129" mass="13768">MLGRLADALNEQPVTAGAVAGAFGLRSECATGGCDFGQTEFGGMVSRKGRLSFDRNGLFFELDDISGQCVRAAVVARQFSGGSVEQSCADAQCWYYTARQDWGSVSFGLPDPDGPCVKSVIINTYRQSH</sequence>
<protein>
    <submittedName>
        <fullName evidence="1">Uncharacterized protein</fullName>
    </submittedName>
</protein>
<dbReference type="RefSeq" id="WP_249848727.1">
    <property type="nucleotide sequence ID" value="NZ_JAMGBD010000002.1"/>
</dbReference>
<comment type="caution">
    <text evidence="1">The sequence shown here is derived from an EMBL/GenBank/DDBJ whole genome shotgun (WGS) entry which is preliminary data.</text>
</comment>
<accession>A0ABT0RNS5</accession>
<name>A0ABT0RNS5_9SPHN</name>